<name>A0ABX6NJI3_9BACT</name>
<dbReference type="RefSeq" id="WP_171267594.1">
    <property type="nucleotide sequence ID" value="NZ_CP039543.1"/>
</dbReference>
<sequence>MPETANNDGKTRRDIVLLSTADWSHPCWTNKQYVGRELAAAGHRVLYVESLGLRQPSLREGRDMRRIFRRLMHMFRPMVKVNEHLYVYTPFVIPLHRYALVRRINRGLFNLSLRLIMRVLRMDADLLWTYNPITTATTDLQRFKTVVYHCVDNIAAMPGLPKETIEQREPELIRNADAIFTSAPALQDKCAALNSNTHYFHNVAEFEHFNQATRDDLPVAEPLRDMQGVIVGFVGALSDYKVDFNLIAGIAAARPDWTIYLLGQLGESILCRDDSALRQHDNIVLHGPVDYAELPSYLKRFDVVLLPMLINEYTKSVFPMKFFEYLAAGKPLVSTRLPAITEYRHLVRLADDAKGFVAAIEDILRNNCPPRAGIEEAQKHSYPARTQAMMEIVAQTQGER</sequence>
<dbReference type="Gene3D" id="3.40.50.11010">
    <property type="match status" value="1"/>
</dbReference>
<gene>
    <name evidence="1" type="ORF">E8L03_13040</name>
</gene>
<keyword evidence="2" id="KW-1185">Reference proteome</keyword>
<dbReference type="SUPFAM" id="SSF53756">
    <property type="entry name" value="UDP-Glycosyltransferase/glycogen phosphorylase"/>
    <property type="match status" value="1"/>
</dbReference>
<protein>
    <submittedName>
        <fullName evidence="1">Glycosyltransferase family 1 protein</fullName>
    </submittedName>
</protein>
<organism evidence="1 2">
    <name type="scientific">Oceanidesulfovibrio marinus</name>
    <dbReference type="NCBI Taxonomy" id="370038"/>
    <lineage>
        <taxon>Bacteria</taxon>
        <taxon>Pseudomonadati</taxon>
        <taxon>Thermodesulfobacteriota</taxon>
        <taxon>Desulfovibrionia</taxon>
        <taxon>Desulfovibrionales</taxon>
        <taxon>Desulfovibrionaceae</taxon>
        <taxon>Oceanidesulfovibrio</taxon>
    </lineage>
</organism>
<reference evidence="1 2" key="1">
    <citation type="submission" date="2019-04" db="EMBL/GenBank/DDBJ databases">
        <title>Isolation and culture of sulfate reducing bacteria from the cold seep of the South China Sea.</title>
        <authorList>
            <person name="Sun C."/>
            <person name="Liu R."/>
        </authorList>
    </citation>
    <scope>NUCLEOTIDE SEQUENCE [LARGE SCALE GENOMIC DNA]</scope>
    <source>
        <strain evidence="1 2">CS1</strain>
    </source>
</reference>
<dbReference type="EMBL" id="CP039543">
    <property type="protein sequence ID" value="QJT09805.1"/>
    <property type="molecule type" value="Genomic_DNA"/>
</dbReference>
<proteinExistence type="predicted"/>
<dbReference type="Pfam" id="PF13692">
    <property type="entry name" value="Glyco_trans_1_4"/>
    <property type="match status" value="1"/>
</dbReference>
<dbReference type="PANTHER" id="PTHR12526:SF630">
    <property type="entry name" value="GLYCOSYLTRANSFERASE"/>
    <property type="match status" value="1"/>
</dbReference>
<accession>A0ABX6NJI3</accession>
<dbReference type="PANTHER" id="PTHR12526">
    <property type="entry name" value="GLYCOSYLTRANSFERASE"/>
    <property type="match status" value="1"/>
</dbReference>
<dbReference type="Gene3D" id="3.40.50.2000">
    <property type="entry name" value="Glycogen Phosphorylase B"/>
    <property type="match status" value="1"/>
</dbReference>
<evidence type="ECO:0000313" key="1">
    <source>
        <dbReference type="EMBL" id="QJT09805.1"/>
    </source>
</evidence>
<evidence type="ECO:0000313" key="2">
    <source>
        <dbReference type="Proteomes" id="UP000503251"/>
    </source>
</evidence>
<dbReference type="Proteomes" id="UP000503251">
    <property type="component" value="Chromosome"/>
</dbReference>